<protein>
    <submittedName>
        <fullName evidence="1">Uncharacterized protein</fullName>
    </submittedName>
</protein>
<gene>
    <name evidence="1" type="ORF">GN958_ATG21943</name>
</gene>
<proteinExistence type="predicted"/>
<evidence type="ECO:0000313" key="1">
    <source>
        <dbReference type="EMBL" id="KAF4128882.1"/>
    </source>
</evidence>
<accession>A0A8S9TMH6</accession>
<dbReference type="AlphaFoldDB" id="A0A8S9TMH6"/>
<dbReference type="EMBL" id="JAACNO010003044">
    <property type="protein sequence ID" value="KAF4128882.1"/>
    <property type="molecule type" value="Genomic_DNA"/>
</dbReference>
<name>A0A8S9TMH6_PHYIN</name>
<organism evidence="1 2">
    <name type="scientific">Phytophthora infestans</name>
    <name type="common">Potato late blight agent</name>
    <name type="synonym">Botrytis infestans</name>
    <dbReference type="NCBI Taxonomy" id="4787"/>
    <lineage>
        <taxon>Eukaryota</taxon>
        <taxon>Sar</taxon>
        <taxon>Stramenopiles</taxon>
        <taxon>Oomycota</taxon>
        <taxon>Peronosporomycetes</taxon>
        <taxon>Peronosporales</taxon>
        <taxon>Peronosporaceae</taxon>
        <taxon>Phytophthora</taxon>
    </lineage>
</organism>
<dbReference type="Proteomes" id="UP000704712">
    <property type="component" value="Unassembled WGS sequence"/>
</dbReference>
<reference evidence="1" key="1">
    <citation type="submission" date="2020-03" db="EMBL/GenBank/DDBJ databases">
        <title>Hybrid Assembly of Korean Phytophthora infestans isolates.</title>
        <authorList>
            <person name="Prokchorchik M."/>
            <person name="Lee Y."/>
            <person name="Seo J."/>
            <person name="Cho J.-H."/>
            <person name="Park Y.-E."/>
            <person name="Jang D.-C."/>
            <person name="Im J.-S."/>
            <person name="Choi J.-G."/>
            <person name="Park H.-J."/>
            <person name="Lee G.-B."/>
            <person name="Lee Y.-G."/>
            <person name="Hong S.-Y."/>
            <person name="Cho K."/>
            <person name="Sohn K.H."/>
        </authorList>
    </citation>
    <scope>NUCLEOTIDE SEQUENCE</scope>
    <source>
        <strain evidence="1">KR_2_A2</strain>
    </source>
</reference>
<evidence type="ECO:0000313" key="2">
    <source>
        <dbReference type="Proteomes" id="UP000704712"/>
    </source>
</evidence>
<sequence length="71" mass="7953">MEKLLEIMEVECSSRMTDSSASPNKGLKCSATMRMSLHEYCVTVVIACDDGRLRMTPAPAYETRCLLYLTT</sequence>
<comment type="caution">
    <text evidence="1">The sequence shown here is derived from an EMBL/GenBank/DDBJ whole genome shotgun (WGS) entry which is preliminary data.</text>
</comment>